<gene>
    <name evidence="4" type="ORF">DENIS_1965</name>
</gene>
<dbReference type="GO" id="GO:0016787">
    <property type="term" value="F:hydrolase activity"/>
    <property type="evidence" value="ECO:0007669"/>
    <property type="project" value="UniProtKB-KW"/>
</dbReference>
<dbReference type="Gene3D" id="2.60.40.10">
    <property type="entry name" value="Immunoglobulins"/>
    <property type="match status" value="1"/>
</dbReference>
<dbReference type="NCBIfam" id="TIGR01840">
    <property type="entry name" value="esterase_phb"/>
    <property type="match status" value="1"/>
</dbReference>
<feature type="chain" id="PRO_5019445259" description="Esterase" evidence="3">
    <location>
        <begin position="25"/>
        <end position="834"/>
    </location>
</feature>
<accession>A0A401FVL6</accession>
<reference evidence="5" key="1">
    <citation type="submission" date="2017-11" db="EMBL/GenBank/DDBJ databases">
        <authorList>
            <person name="Watanabe M."/>
            <person name="Kojima H."/>
        </authorList>
    </citation>
    <scope>NUCLEOTIDE SEQUENCE [LARGE SCALE GENOMIC DNA]</scope>
    <source>
        <strain evidence="5">Tokyo 01</strain>
    </source>
</reference>
<name>A0A401FVL6_9BACT</name>
<dbReference type="InterPro" id="IPR050955">
    <property type="entry name" value="Plant_Biomass_Hydrol_Est"/>
</dbReference>
<dbReference type="OrthoDB" id="9767239at2"/>
<evidence type="ECO:0008006" key="6">
    <source>
        <dbReference type="Google" id="ProtNLM"/>
    </source>
</evidence>
<proteinExistence type="predicted"/>
<dbReference type="InterPro" id="IPR029058">
    <property type="entry name" value="AB_hydrolase_fold"/>
</dbReference>
<keyword evidence="2" id="KW-0378">Hydrolase</keyword>
<reference evidence="5" key="2">
    <citation type="submission" date="2019-01" db="EMBL/GenBank/DDBJ databases">
        <title>Genome sequence of Desulfonema ishimotonii strain Tokyo 01.</title>
        <authorList>
            <person name="Fukui M."/>
        </authorList>
    </citation>
    <scope>NUCLEOTIDE SEQUENCE [LARGE SCALE GENOMIC DNA]</scope>
    <source>
        <strain evidence="5">Tokyo 01</strain>
    </source>
</reference>
<evidence type="ECO:0000256" key="2">
    <source>
        <dbReference type="ARBA" id="ARBA00022801"/>
    </source>
</evidence>
<organism evidence="4 5">
    <name type="scientific">Desulfonema ishimotonii</name>
    <dbReference type="NCBI Taxonomy" id="45657"/>
    <lineage>
        <taxon>Bacteria</taxon>
        <taxon>Pseudomonadati</taxon>
        <taxon>Thermodesulfobacteriota</taxon>
        <taxon>Desulfobacteria</taxon>
        <taxon>Desulfobacterales</taxon>
        <taxon>Desulfococcaceae</taxon>
        <taxon>Desulfonema</taxon>
    </lineage>
</organism>
<dbReference type="AlphaFoldDB" id="A0A401FVL6"/>
<dbReference type="Pfam" id="PF10503">
    <property type="entry name" value="Esterase_PHB"/>
    <property type="match status" value="1"/>
</dbReference>
<dbReference type="Gene3D" id="3.40.50.1820">
    <property type="entry name" value="alpha/beta hydrolase"/>
    <property type="match status" value="1"/>
</dbReference>
<dbReference type="GO" id="GO:0005576">
    <property type="term" value="C:extracellular region"/>
    <property type="evidence" value="ECO:0007669"/>
    <property type="project" value="InterPro"/>
</dbReference>
<dbReference type="InterPro" id="IPR010126">
    <property type="entry name" value="Esterase_phb"/>
</dbReference>
<evidence type="ECO:0000313" key="4">
    <source>
        <dbReference type="EMBL" id="GBC61005.1"/>
    </source>
</evidence>
<keyword evidence="1 3" id="KW-0732">Signal</keyword>
<dbReference type="RefSeq" id="WP_124328343.1">
    <property type="nucleotide sequence ID" value="NZ_BEXT01000001.1"/>
</dbReference>
<dbReference type="EMBL" id="BEXT01000001">
    <property type="protein sequence ID" value="GBC61005.1"/>
    <property type="molecule type" value="Genomic_DNA"/>
</dbReference>
<comment type="caution">
    <text evidence="4">The sequence shown here is derived from an EMBL/GenBank/DDBJ whole genome shotgun (WGS) entry which is preliminary data.</text>
</comment>
<protein>
    <recommendedName>
        <fullName evidence="6">Esterase</fullName>
    </recommendedName>
</protein>
<dbReference type="InterPro" id="IPR013783">
    <property type="entry name" value="Ig-like_fold"/>
</dbReference>
<evidence type="ECO:0000256" key="1">
    <source>
        <dbReference type="ARBA" id="ARBA00022729"/>
    </source>
</evidence>
<dbReference type="PANTHER" id="PTHR43037:SF1">
    <property type="entry name" value="BLL1128 PROTEIN"/>
    <property type="match status" value="1"/>
</dbReference>
<feature type="signal peptide" evidence="3">
    <location>
        <begin position="1"/>
        <end position="24"/>
    </location>
</feature>
<sequence length="834" mass="90544">MKRNSIRICFISAWLILFSSSVLIAGQNISEQYKKSPNPGSKDREYTVHLPTGYTGDRPLPLVVVLHGCLQDNDVIQHDTKFDDIADEEGFIAVYPFVTSYDGMRSENCWGFWFDDEIHRGIGEVGDIYGIIQRVKKDYNIDPNRIHITGLSSGGAMTTVVMVAYPDIIASGAVGAGIAYGETANAVKFRCSPFYNGIFESVSQTVSEMEEEMKEQKRPVPVLIFHSEDDCVVDIQAAENNRDAWAGLFGVDLESPVYETSGTTRGRSWTYRKYGNIEGRTNIETHFVKGPDHAWIGGAEGKYADPDGPDWSEIAWDFFESHPLGVNQKPAVTITSGVASERCITVKGVASDPDGSVANVKVALDGIYPQAPSEAELTGDGSYSATLCNLPDNARYIPVAVATDDGNARSDPVTGDCISLGNPPENAPPSVKINPVRVNEQCVRLTGTAKDDREVARAEVRLDGGKWVAVPLDSGKWRYEKCGLAEGTHSFAVRAEDKECGITTETGPDFTIRPPAYEESVSDTLTNHVAARRVRYYASGAGFGAFDVSYMDLYSEYGGQTEFILYRVGDPPDDKWYAEKGNIPGVSRSDDSPALTVGLPEVVDHCVIVGGTVTDEDGVRSVEVKIGNDTAKQAGVYRTGWRYSQCDLPEGEYYLAVKATDSRSRTTLMKGPSFRIGAVSEAPTVSIDTSALNNTCISLAGTADDDTSVAEIAVQVGQPGSWEDVVRSGHAWRFDRCGYESDHYVVSVRATDTQGLSATAVSRLSSGDSPSVFCREHTSSNTAHILRGRAYPCGIGFWETCALGSGTNLGLNNIFTTTTLKESPEGHYEEGKCE</sequence>
<dbReference type="SUPFAM" id="SSF53474">
    <property type="entry name" value="alpha/beta-Hydrolases"/>
    <property type="match status" value="2"/>
</dbReference>
<evidence type="ECO:0000313" key="5">
    <source>
        <dbReference type="Proteomes" id="UP000288096"/>
    </source>
</evidence>
<dbReference type="Proteomes" id="UP000288096">
    <property type="component" value="Unassembled WGS sequence"/>
</dbReference>
<keyword evidence="5" id="KW-1185">Reference proteome</keyword>
<evidence type="ECO:0000256" key="3">
    <source>
        <dbReference type="SAM" id="SignalP"/>
    </source>
</evidence>
<dbReference type="PANTHER" id="PTHR43037">
    <property type="entry name" value="UNNAMED PRODUCT-RELATED"/>
    <property type="match status" value="1"/>
</dbReference>